<comment type="function">
    <text evidence="3">Component of the cleavage factor IA (CFIA) complex, which is involved in the endonucleolytic cleavage during polyadenylation-dependent pre-mRNA 3'-end formation.</text>
</comment>
<dbReference type="PANTHER" id="PTHR19980:SF0">
    <property type="entry name" value="CLEAVAGE STIMULATION FACTOR SUBUNIT 3"/>
    <property type="match status" value="1"/>
</dbReference>
<protein>
    <recommendedName>
        <fullName evidence="3">mRNA 3'-end-processing protein RNA14</fullName>
    </recommendedName>
</protein>
<dbReference type="AlphaFoldDB" id="A0A5C5G4G2"/>
<keyword evidence="1" id="KW-0677">Repeat</keyword>
<evidence type="ECO:0000313" key="7">
    <source>
        <dbReference type="EMBL" id="TNY23988.1"/>
    </source>
</evidence>
<feature type="region of interest" description="Disordered" evidence="5">
    <location>
        <begin position="198"/>
        <end position="233"/>
    </location>
</feature>
<dbReference type="GO" id="GO:0180010">
    <property type="term" value="P:co-transcriptional mRNA 3'-end processing, cleavage and polyadenylation pathway"/>
    <property type="evidence" value="ECO:0007669"/>
    <property type="project" value="UniProtKB-UniRule"/>
</dbReference>
<dbReference type="STRING" id="5288.A0A5C5G4G2"/>
<keyword evidence="3" id="KW-0963">Cytoplasm</keyword>
<evidence type="ECO:0000256" key="3">
    <source>
        <dbReference type="RuleBase" id="RU369035"/>
    </source>
</evidence>
<dbReference type="GO" id="GO:0003729">
    <property type="term" value="F:mRNA binding"/>
    <property type="evidence" value="ECO:0007669"/>
    <property type="project" value="TreeGrafter"/>
</dbReference>
<dbReference type="Gene3D" id="1.25.40.10">
    <property type="entry name" value="Tetratricopeptide repeat domain"/>
    <property type="match status" value="1"/>
</dbReference>
<reference evidence="7 8" key="1">
    <citation type="submission" date="2019-03" db="EMBL/GenBank/DDBJ databases">
        <title>Rhodosporidium diobovatum UCD-FST 08-225 genome sequencing, assembly, and annotation.</title>
        <authorList>
            <person name="Fakankun I.U."/>
            <person name="Fristensky B."/>
            <person name="Levin D.B."/>
        </authorList>
    </citation>
    <scope>NUCLEOTIDE SEQUENCE [LARGE SCALE GENOMIC DNA]</scope>
    <source>
        <strain evidence="7 8">UCD-FST 08-225</strain>
    </source>
</reference>
<evidence type="ECO:0000256" key="4">
    <source>
        <dbReference type="SAM" id="Coils"/>
    </source>
</evidence>
<sequence>MSDDAQPIQVDAPEAPVDPRKARLQPTPTDQPAPTQDAGMPQEPQQPPQEPAAAPPAPADTPAAPEATPDETLPSSAPAPDAAPAQETLAPAPAAATEPPQATGAPAVAEPESQATTDSSALDAAIAATLAMDSGDANETAAAPAEAPSMVAEEDEGAGAPAATAVASAASIGREATSTPTTIYNAAASAGDVPAAVATPPPPAAATGAAGAQGASGAANGAAGGGGGEAPKAKAATSGLSRVAQLTARVDKDPLDGEAQLALLQDAESKGDLERTREVYERFLAVFPDAAQQWIAYCNLELTHNLFDRVEAIFARCCRSSTSVDLWRFYLDYIRRVNPIDPANIELAKQARAIIGAAFEFALSHVGHDRRAGEIWGEYIAFLKEAPTRGTWEDQQKMDALRKAFQRAVQAPLNSVEMIWQDYNAFENNLSKMTAKKFIAELSPAYMTARKTLRELRAQHDHLYAPLLPRRPDWSSPDERDHVEGWKRYLAFEEGNPLELEDPGLLHQRVNFAYRKAIANLRFHPEFWYLATSFNLRMGRIEDAHKQLREGLSANQGSLLLAYTLADLEEGKPDLASAYAIYDSLIEHLNTRIAQLEADVEAEISEAVTEREEVHAQQLKERVAGGGEEDTVEEREQKAEQIELLRKEIRERRKPEIESVKKAVANVWITEMRFARRSDGLKQARNIFLRAKKSPNMAWQVVEASATMEMYWNSEPKVATNVFELGLKMFANEPDYILRYLEFLIQQNNANNARALFERSVSVLEPAQAKPIWDRMAAYEFQYGDHLAAQKMAKRYADAFPDTPATVRFAQRHQHLGLEGAFAQDLGPSFVRQIKVEQRTERSPSPEKPGARTKRGHSAGPENHGAGAPGYDNADGGDAKRARRGPSPSPAPSSQGGGGPGGPGWNAPMGDHRRSAPQAAPALNRAQPYMLDPRGADVAILPDAVVFFLSLLPNAAAFNGPHLNPATIMDIIGTTILPGSAPGPGLPGERLGIPPRPKPQRPAFGSGGPPGGGGYGGGRRY</sequence>
<proteinExistence type="predicted"/>
<dbReference type="GO" id="GO:0005634">
    <property type="term" value="C:nucleus"/>
    <property type="evidence" value="ECO:0007669"/>
    <property type="project" value="UniProtKB-SubCell"/>
</dbReference>
<dbReference type="GO" id="GO:0005737">
    <property type="term" value="C:cytoplasm"/>
    <property type="evidence" value="ECO:0007669"/>
    <property type="project" value="UniProtKB-SubCell"/>
</dbReference>
<dbReference type="Pfam" id="PF05843">
    <property type="entry name" value="Suf"/>
    <property type="match status" value="1"/>
</dbReference>
<dbReference type="InterPro" id="IPR045243">
    <property type="entry name" value="Rna14-like"/>
</dbReference>
<dbReference type="SUPFAM" id="SSF48452">
    <property type="entry name" value="TPR-like"/>
    <property type="match status" value="2"/>
</dbReference>
<evidence type="ECO:0000259" key="6">
    <source>
        <dbReference type="Pfam" id="PF05843"/>
    </source>
</evidence>
<feature type="coiled-coil region" evidence="4">
    <location>
        <begin position="586"/>
        <end position="652"/>
    </location>
</feature>
<accession>A0A5C5G4G2</accession>
<keyword evidence="3" id="KW-0507">mRNA processing</keyword>
<feature type="region of interest" description="Disordered" evidence="5">
    <location>
        <begin position="1"/>
        <end position="122"/>
    </location>
</feature>
<dbReference type="Gene3D" id="1.25.40.1040">
    <property type="match status" value="1"/>
</dbReference>
<dbReference type="Proteomes" id="UP000311382">
    <property type="component" value="Unassembled WGS sequence"/>
</dbReference>
<feature type="domain" description="Suppressor of forked" evidence="6">
    <location>
        <begin position="242"/>
        <end position="818"/>
    </location>
</feature>
<feature type="compositionally biased region" description="Low complexity" evidence="5">
    <location>
        <begin position="158"/>
        <end position="171"/>
    </location>
</feature>
<gene>
    <name evidence="7" type="ORF">DMC30DRAFT_413686</name>
</gene>
<keyword evidence="4" id="KW-0175">Coiled coil</keyword>
<feature type="compositionally biased region" description="Low complexity" evidence="5">
    <location>
        <begin position="60"/>
        <end position="107"/>
    </location>
</feature>
<feature type="compositionally biased region" description="Gly residues" evidence="5">
    <location>
        <begin position="1005"/>
        <end position="1021"/>
    </location>
</feature>
<feature type="compositionally biased region" description="Basic and acidic residues" evidence="5">
    <location>
        <begin position="836"/>
        <end position="845"/>
    </location>
</feature>
<evidence type="ECO:0000256" key="2">
    <source>
        <dbReference type="ARBA" id="ARBA00023242"/>
    </source>
</evidence>
<dbReference type="SMART" id="SM00386">
    <property type="entry name" value="HAT"/>
    <property type="match status" value="7"/>
</dbReference>
<feature type="compositionally biased region" description="Low complexity" evidence="5">
    <location>
        <begin position="136"/>
        <end position="151"/>
    </location>
</feature>
<name>A0A5C5G4G2_9BASI</name>
<feature type="compositionally biased region" description="Low complexity" evidence="5">
    <location>
        <begin position="205"/>
        <end position="221"/>
    </location>
</feature>
<evidence type="ECO:0000256" key="5">
    <source>
        <dbReference type="SAM" id="MobiDB-lite"/>
    </source>
</evidence>
<evidence type="ECO:0000256" key="1">
    <source>
        <dbReference type="ARBA" id="ARBA00022737"/>
    </source>
</evidence>
<comment type="subcellular location">
    <subcellularLocation>
        <location evidence="3">Nucleus</location>
    </subcellularLocation>
    <subcellularLocation>
        <location evidence="3">Cytoplasm</location>
    </subcellularLocation>
    <text evidence="3">Nucleus and/or cytoplasm.</text>
</comment>
<evidence type="ECO:0000313" key="8">
    <source>
        <dbReference type="Proteomes" id="UP000311382"/>
    </source>
</evidence>
<dbReference type="OrthoDB" id="26282at2759"/>
<dbReference type="EMBL" id="SOZI01000006">
    <property type="protein sequence ID" value="TNY23988.1"/>
    <property type="molecule type" value="Genomic_DNA"/>
</dbReference>
<feature type="region of interest" description="Disordered" evidence="5">
    <location>
        <begin position="980"/>
        <end position="1021"/>
    </location>
</feature>
<feature type="compositionally biased region" description="Gly residues" evidence="5">
    <location>
        <begin position="895"/>
        <end position="904"/>
    </location>
</feature>
<feature type="compositionally biased region" description="Pro residues" evidence="5">
    <location>
        <begin position="44"/>
        <end position="59"/>
    </location>
</feature>
<dbReference type="InterPro" id="IPR011990">
    <property type="entry name" value="TPR-like_helical_dom_sf"/>
</dbReference>
<dbReference type="PANTHER" id="PTHR19980">
    <property type="entry name" value="RNA CLEAVAGE STIMULATION FACTOR"/>
    <property type="match status" value="1"/>
</dbReference>
<feature type="region of interest" description="Disordered" evidence="5">
    <location>
        <begin position="836"/>
        <end position="918"/>
    </location>
</feature>
<dbReference type="InterPro" id="IPR008847">
    <property type="entry name" value="Suf"/>
</dbReference>
<feature type="compositionally biased region" description="Low complexity" evidence="5">
    <location>
        <begin position="25"/>
        <end position="43"/>
    </location>
</feature>
<feature type="region of interest" description="Disordered" evidence="5">
    <location>
        <begin position="136"/>
        <end position="175"/>
    </location>
</feature>
<keyword evidence="2 3" id="KW-0539">Nucleus</keyword>
<keyword evidence="8" id="KW-1185">Reference proteome</keyword>
<organism evidence="7 8">
    <name type="scientific">Rhodotorula diobovata</name>
    <dbReference type="NCBI Taxonomy" id="5288"/>
    <lineage>
        <taxon>Eukaryota</taxon>
        <taxon>Fungi</taxon>
        <taxon>Dikarya</taxon>
        <taxon>Basidiomycota</taxon>
        <taxon>Pucciniomycotina</taxon>
        <taxon>Microbotryomycetes</taxon>
        <taxon>Sporidiobolales</taxon>
        <taxon>Sporidiobolaceae</taxon>
        <taxon>Rhodotorula</taxon>
    </lineage>
</organism>
<comment type="caution">
    <text evidence="7">The sequence shown here is derived from an EMBL/GenBank/DDBJ whole genome shotgun (WGS) entry which is preliminary data.</text>
</comment>
<dbReference type="InterPro" id="IPR003107">
    <property type="entry name" value="HAT"/>
</dbReference>